<dbReference type="Pfam" id="PF01925">
    <property type="entry name" value="TauE"/>
    <property type="match status" value="1"/>
</dbReference>
<keyword evidence="7 8" id="KW-0472">Membrane</keyword>
<evidence type="ECO:0000256" key="3">
    <source>
        <dbReference type="ARBA" id="ARBA00022448"/>
    </source>
</evidence>
<keyword evidence="3" id="KW-0813">Transport</keyword>
<dbReference type="InterPro" id="IPR052017">
    <property type="entry name" value="TSUP"/>
</dbReference>
<sequence length="253" mass="27163">MDLPVITDPGFYAVAIPAVLMLGISKSGFGAGFGSLAVPLMAMAVSVPQAAAILMPVLLVMDVLGVHAWRRHFDWPLIRFMLPFGLLGTVIGTLSFKLLDPKLVAGLVGVFTLAFLAQRLLFPPRADSPAPPKWLGGLLSTTAGFTSFIAHAGGPPVNAYVVPMRLPPPVYAASMAVFFFAVNLSKWIPYGWLGLLDLRNMATSAVLLPLAPIGVVIGVKLAHRVRPVLFYRLVFIGMLLTGLKLVWDGFFAR</sequence>
<feature type="transmembrane region" description="Helical" evidence="8">
    <location>
        <begin position="50"/>
        <end position="69"/>
    </location>
</feature>
<feature type="transmembrane region" description="Helical" evidence="8">
    <location>
        <begin position="75"/>
        <end position="96"/>
    </location>
</feature>
<reference evidence="9 10" key="1">
    <citation type="submission" date="2019-03" db="EMBL/GenBank/DDBJ databases">
        <title>Ramlibacter henchirensis DSM 14656, whole genome shotgun sequence.</title>
        <authorList>
            <person name="Zhang X."/>
            <person name="Feng G."/>
            <person name="Zhu H."/>
        </authorList>
    </citation>
    <scope>NUCLEOTIDE SEQUENCE [LARGE SCALE GENOMIC DNA]</scope>
    <source>
        <strain evidence="9 10">DSM 14656</strain>
    </source>
</reference>
<evidence type="ECO:0000256" key="6">
    <source>
        <dbReference type="ARBA" id="ARBA00022989"/>
    </source>
</evidence>
<comment type="similarity">
    <text evidence="2 8">Belongs to the 4-toluene sulfonate uptake permease (TSUP) (TC 2.A.102) family.</text>
</comment>
<dbReference type="AlphaFoldDB" id="A0A4Z0C8N0"/>
<evidence type="ECO:0000256" key="1">
    <source>
        <dbReference type="ARBA" id="ARBA00004651"/>
    </source>
</evidence>
<evidence type="ECO:0000313" key="9">
    <source>
        <dbReference type="EMBL" id="TFZ06445.1"/>
    </source>
</evidence>
<comment type="caution">
    <text evidence="9">The sequence shown here is derived from an EMBL/GenBank/DDBJ whole genome shotgun (WGS) entry which is preliminary data.</text>
</comment>
<keyword evidence="4 8" id="KW-1003">Cell membrane</keyword>
<dbReference type="GO" id="GO:0005886">
    <property type="term" value="C:plasma membrane"/>
    <property type="evidence" value="ECO:0007669"/>
    <property type="project" value="UniProtKB-SubCell"/>
</dbReference>
<evidence type="ECO:0000313" key="10">
    <source>
        <dbReference type="Proteomes" id="UP000298180"/>
    </source>
</evidence>
<dbReference type="OrthoDB" id="7028171at2"/>
<evidence type="ECO:0000256" key="2">
    <source>
        <dbReference type="ARBA" id="ARBA00009142"/>
    </source>
</evidence>
<feature type="transmembrane region" description="Helical" evidence="8">
    <location>
        <begin position="103"/>
        <end position="122"/>
    </location>
</feature>
<evidence type="ECO:0000256" key="5">
    <source>
        <dbReference type="ARBA" id="ARBA00022692"/>
    </source>
</evidence>
<accession>A0A4Z0C8N0</accession>
<comment type="subcellular location">
    <subcellularLocation>
        <location evidence="1 8">Cell membrane</location>
        <topology evidence="1 8">Multi-pass membrane protein</topology>
    </subcellularLocation>
</comment>
<feature type="transmembrane region" description="Helical" evidence="8">
    <location>
        <begin position="12"/>
        <end position="38"/>
    </location>
</feature>
<dbReference type="PANTHER" id="PTHR30269:SF37">
    <property type="entry name" value="MEMBRANE TRANSPORTER PROTEIN"/>
    <property type="match status" value="1"/>
</dbReference>
<evidence type="ECO:0000256" key="4">
    <source>
        <dbReference type="ARBA" id="ARBA00022475"/>
    </source>
</evidence>
<feature type="transmembrane region" description="Helical" evidence="8">
    <location>
        <begin position="229"/>
        <end position="247"/>
    </location>
</feature>
<keyword evidence="10" id="KW-1185">Reference proteome</keyword>
<keyword evidence="6 8" id="KW-1133">Transmembrane helix</keyword>
<keyword evidence="5 8" id="KW-0812">Transmembrane</keyword>
<proteinExistence type="inferred from homology"/>
<feature type="transmembrane region" description="Helical" evidence="8">
    <location>
        <begin position="134"/>
        <end position="157"/>
    </location>
</feature>
<evidence type="ECO:0000256" key="7">
    <source>
        <dbReference type="ARBA" id="ARBA00023136"/>
    </source>
</evidence>
<evidence type="ECO:0000256" key="8">
    <source>
        <dbReference type="RuleBase" id="RU363041"/>
    </source>
</evidence>
<dbReference type="RefSeq" id="WP_135262532.1">
    <property type="nucleotide sequence ID" value="NZ_SMLM01000001.1"/>
</dbReference>
<dbReference type="PANTHER" id="PTHR30269">
    <property type="entry name" value="TRANSMEMBRANE PROTEIN YFCA"/>
    <property type="match status" value="1"/>
</dbReference>
<name>A0A4Z0C8N0_9BURK</name>
<protein>
    <recommendedName>
        <fullName evidence="8">Probable membrane transporter protein</fullName>
    </recommendedName>
</protein>
<gene>
    <name evidence="9" type="ORF">EZ313_07360</name>
</gene>
<dbReference type="EMBL" id="SMLM01000001">
    <property type="protein sequence ID" value="TFZ06445.1"/>
    <property type="molecule type" value="Genomic_DNA"/>
</dbReference>
<organism evidence="9 10">
    <name type="scientific">Ramlibacter henchirensis</name>
    <dbReference type="NCBI Taxonomy" id="204072"/>
    <lineage>
        <taxon>Bacteria</taxon>
        <taxon>Pseudomonadati</taxon>
        <taxon>Pseudomonadota</taxon>
        <taxon>Betaproteobacteria</taxon>
        <taxon>Burkholderiales</taxon>
        <taxon>Comamonadaceae</taxon>
        <taxon>Ramlibacter</taxon>
    </lineage>
</organism>
<dbReference type="InterPro" id="IPR002781">
    <property type="entry name" value="TM_pro_TauE-like"/>
</dbReference>
<feature type="transmembrane region" description="Helical" evidence="8">
    <location>
        <begin position="169"/>
        <end position="189"/>
    </location>
</feature>
<dbReference type="Proteomes" id="UP000298180">
    <property type="component" value="Unassembled WGS sequence"/>
</dbReference>
<feature type="transmembrane region" description="Helical" evidence="8">
    <location>
        <begin position="201"/>
        <end position="222"/>
    </location>
</feature>